<evidence type="ECO:0000313" key="1">
    <source>
        <dbReference type="EMBL" id="AUG53933.1"/>
    </source>
</evidence>
<gene>
    <name evidence="1" type="ORF">CSC3H3_15315</name>
</gene>
<proteinExistence type="predicted"/>
<protein>
    <recommendedName>
        <fullName evidence="3">Bacteriophage protein</fullName>
    </recommendedName>
</protein>
<dbReference type="EMBL" id="CP024199">
    <property type="protein sequence ID" value="AUG53933.1"/>
    <property type="molecule type" value="Genomic_DNA"/>
</dbReference>
<evidence type="ECO:0008006" key="3">
    <source>
        <dbReference type="Google" id="ProtNLM"/>
    </source>
</evidence>
<reference evidence="1 2" key="1">
    <citation type="submission" date="2017-10" db="EMBL/GenBank/DDBJ databases">
        <title>Biodiversity and function of Thalassospira species in the particle-attached aromatic-hydrocarbon-degrading consortia from the surface seawater of the China South Sea.</title>
        <authorList>
            <person name="Dong C."/>
            <person name="Liu R."/>
            <person name="Shao Z."/>
        </authorList>
    </citation>
    <scope>NUCLEOTIDE SEQUENCE [LARGE SCALE GENOMIC DNA]</scope>
    <source>
        <strain evidence="1 2">CSC3H3</strain>
    </source>
</reference>
<dbReference type="RefSeq" id="WP_101285399.1">
    <property type="nucleotide sequence ID" value="NZ_CP024199.1"/>
</dbReference>
<evidence type="ECO:0000313" key="2">
    <source>
        <dbReference type="Proteomes" id="UP000233458"/>
    </source>
</evidence>
<accession>A0ABM6QBU7</accession>
<sequence length="142" mass="14397">MTAASKNTNTPSRASHSRGYGMTAAKHAYAGTMAVLNGGFVEPATTATGLIAVGVFQAEYDNSNGGDGDLLATVERGIFRFANSTSTDAITTAEIGKACYAVDDLTVAKTDGSSARSVAGIVDDVDDSGVWVLVDPTSGVLA</sequence>
<name>A0ABM6QBU7_9PROT</name>
<keyword evidence="2" id="KW-1185">Reference proteome</keyword>
<organism evidence="1 2">
    <name type="scientific">Thalassospira marina</name>
    <dbReference type="NCBI Taxonomy" id="2048283"/>
    <lineage>
        <taxon>Bacteria</taxon>
        <taxon>Pseudomonadati</taxon>
        <taxon>Pseudomonadota</taxon>
        <taxon>Alphaproteobacteria</taxon>
        <taxon>Rhodospirillales</taxon>
        <taxon>Thalassospiraceae</taxon>
        <taxon>Thalassospira</taxon>
    </lineage>
</organism>
<dbReference type="Proteomes" id="UP000233458">
    <property type="component" value="Chromosome"/>
</dbReference>